<keyword evidence="2" id="KW-1185">Reference proteome</keyword>
<feature type="transmembrane region" description="Helical" evidence="1">
    <location>
        <begin position="41"/>
        <end position="60"/>
    </location>
</feature>
<evidence type="ECO:0000313" key="3">
    <source>
        <dbReference type="WBParaSite" id="nRc.2.0.1.t13642-RA"/>
    </source>
</evidence>
<name>A0A915IJS6_ROMCU</name>
<evidence type="ECO:0000313" key="2">
    <source>
        <dbReference type="Proteomes" id="UP000887565"/>
    </source>
</evidence>
<dbReference type="WBParaSite" id="nRc.2.0.1.t13642-RA">
    <property type="protein sequence ID" value="nRc.2.0.1.t13642-RA"/>
    <property type="gene ID" value="nRc.2.0.1.g13642"/>
</dbReference>
<accession>A0A915IJS6</accession>
<dbReference type="AlphaFoldDB" id="A0A915IJS6"/>
<proteinExistence type="predicted"/>
<sequence length="105" mass="12321">MMVTMMISTIVLRKQLFVFNFSLPVLLPRRSEPIFGRQWGRRRRFLTMIFLTVAVVSSTAGRRRRRKTILGKFCTFCGDFTLKALPRFTCKAFRPKAWTLTLKTV</sequence>
<evidence type="ECO:0000256" key="1">
    <source>
        <dbReference type="SAM" id="Phobius"/>
    </source>
</evidence>
<keyword evidence="1" id="KW-0812">Transmembrane</keyword>
<dbReference type="Proteomes" id="UP000887565">
    <property type="component" value="Unplaced"/>
</dbReference>
<protein>
    <submittedName>
        <fullName evidence="3">Secreted protein</fullName>
    </submittedName>
</protein>
<keyword evidence="1" id="KW-0472">Membrane</keyword>
<organism evidence="2 3">
    <name type="scientific">Romanomermis culicivorax</name>
    <name type="common">Nematode worm</name>
    <dbReference type="NCBI Taxonomy" id="13658"/>
    <lineage>
        <taxon>Eukaryota</taxon>
        <taxon>Metazoa</taxon>
        <taxon>Ecdysozoa</taxon>
        <taxon>Nematoda</taxon>
        <taxon>Enoplea</taxon>
        <taxon>Dorylaimia</taxon>
        <taxon>Mermithida</taxon>
        <taxon>Mermithoidea</taxon>
        <taxon>Mermithidae</taxon>
        <taxon>Romanomermis</taxon>
    </lineage>
</organism>
<keyword evidence="1" id="KW-1133">Transmembrane helix</keyword>
<reference evidence="3" key="1">
    <citation type="submission" date="2022-11" db="UniProtKB">
        <authorList>
            <consortium name="WormBaseParasite"/>
        </authorList>
    </citation>
    <scope>IDENTIFICATION</scope>
</reference>